<proteinExistence type="predicted"/>
<gene>
    <name evidence="1" type="ORF">Patl1_08304</name>
</gene>
<sequence>MSTRNRYQSVSSSSSSSSMARRLPSTTEDSIKKITISKPQLAKKRPALSDITNQKNGSKVGSRVLGTLPPKSIVPCSAKIAKKKESSAHAYDKGLSGNTLPATSSVSCNDIFSPRSDQPTFRAFSSPNSSFIILPAPDSAVLVPRSTDVSPSKSVVGSVSLDETISTCDSLRSPEFEYIDNEGDSTIKSIEMRTYSSLNISDHAEREGMSCKRDILVEIKSVDDFDDIDYNVKDPQFCAPIASDIYKHLHASEAKKRPSTDFLERVQKDMNASMRAILIDWLVEVAEEYKLVPETLFLTVNYVDRYLSGNVINRQKLQLLGVSCLMIAAKYEEICAPQVEEFCYVTDHTYSKEEVLQMESAVLNYLKFEMTVPTAKCFLRRFVHAAQGSNEVSSLQLECLANYIVELSLLEYKMLSYAPSVVAASATFLANFIIFPSKKPWNSTLGHYTLYQPPDLCDCVKALHRLFCKGGHRNLTAIREKYSQHKYKYVAKKYCPSSIPAEIFQDTSE</sequence>
<protein>
    <submittedName>
        <fullName evidence="1">Uncharacterized protein</fullName>
    </submittedName>
</protein>
<comment type="caution">
    <text evidence="1">The sequence shown here is derived from an EMBL/GenBank/DDBJ whole genome shotgun (WGS) entry which is preliminary data.</text>
</comment>
<evidence type="ECO:0000313" key="1">
    <source>
        <dbReference type="EMBL" id="KAJ0086044.1"/>
    </source>
</evidence>
<reference evidence="2" key="1">
    <citation type="journal article" date="2023" name="G3 (Bethesda)">
        <title>Genome assembly and association tests identify interacting loci associated with vigor, precocity, and sex in interspecific pistachio rootstocks.</title>
        <authorList>
            <person name="Palmer W."/>
            <person name="Jacygrad E."/>
            <person name="Sagayaradj S."/>
            <person name="Cavanaugh K."/>
            <person name="Han R."/>
            <person name="Bertier L."/>
            <person name="Beede B."/>
            <person name="Kafkas S."/>
            <person name="Golino D."/>
            <person name="Preece J."/>
            <person name="Michelmore R."/>
        </authorList>
    </citation>
    <scope>NUCLEOTIDE SEQUENCE [LARGE SCALE GENOMIC DNA]</scope>
</reference>
<accession>A0ACC1AET2</accession>
<name>A0ACC1AET2_9ROSI</name>
<organism evidence="1 2">
    <name type="scientific">Pistacia atlantica</name>
    <dbReference type="NCBI Taxonomy" id="434234"/>
    <lineage>
        <taxon>Eukaryota</taxon>
        <taxon>Viridiplantae</taxon>
        <taxon>Streptophyta</taxon>
        <taxon>Embryophyta</taxon>
        <taxon>Tracheophyta</taxon>
        <taxon>Spermatophyta</taxon>
        <taxon>Magnoliopsida</taxon>
        <taxon>eudicotyledons</taxon>
        <taxon>Gunneridae</taxon>
        <taxon>Pentapetalae</taxon>
        <taxon>rosids</taxon>
        <taxon>malvids</taxon>
        <taxon>Sapindales</taxon>
        <taxon>Anacardiaceae</taxon>
        <taxon>Pistacia</taxon>
    </lineage>
</organism>
<evidence type="ECO:0000313" key="2">
    <source>
        <dbReference type="Proteomes" id="UP001164250"/>
    </source>
</evidence>
<dbReference type="EMBL" id="CM047906">
    <property type="protein sequence ID" value="KAJ0086044.1"/>
    <property type="molecule type" value="Genomic_DNA"/>
</dbReference>
<dbReference type="Proteomes" id="UP001164250">
    <property type="component" value="Chromosome 10"/>
</dbReference>
<keyword evidence="2" id="KW-1185">Reference proteome</keyword>